<dbReference type="InterPro" id="IPR037120">
    <property type="entry name" value="Haem_peroxidase_sf_animal"/>
</dbReference>
<dbReference type="Pfam" id="PF03098">
    <property type="entry name" value="An_peroxidase"/>
    <property type="match status" value="1"/>
</dbReference>
<dbReference type="Gene3D" id="1.10.640.10">
    <property type="entry name" value="Haem peroxidase domain superfamily, animal type"/>
    <property type="match status" value="1"/>
</dbReference>
<keyword evidence="4" id="KW-1185">Reference proteome</keyword>
<reference evidence="3" key="1">
    <citation type="submission" date="2022-12" db="EMBL/GenBank/DDBJ databases">
        <title>Genome assemblies of Blomia tropicalis.</title>
        <authorList>
            <person name="Cui Y."/>
        </authorList>
    </citation>
    <scope>NUCLEOTIDE SEQUENCE</scope>
    <source>
        <tissue evidence="3">Adult mites</tissue>
    </source>
</reference>
<proteinExistence type="predicted"/>
<organism evidence="3 4">
    <name type="scientific">Blomia tropicalis</name>
    <name type="common">Mite</name>
    <dbReference type="NCBI Taxonomy" id="40697"/>
    <lineage>
        <taxon>Eukaryota</taxon>
        <taxon>Metazoa</taxon>
        <taxon>Ecdysozoa</taxon>
        <taxon>Arthropoda</taxon>
        <taxon>Chelicerata</taxon>
        <taxon>Arachnida</taxon>
        <taxon>Acari</taxon>
        <taxon>Acariformes</taxon>
        <taxon>Sarcoptiformes</taxon>
        <taxon>Astigmata</taxon>
        <taxon>Glycyphagoidea</taxon>
        <taxon>Echimyopodidae</taxon>
        <taxon>Blomia</taxon>
    </lineage>
</organism>
<keyword evidence="2" id="KW-0349">Heme</keyword>
<keyword evidence="1" id="KW-0560">Oxidoreductase</keyword>
<gene>
    <name evidence="3" type="ORF">RDWZM_006154</name>
</gene>
<evidence type="ECO:0000256" key="1">
    <source>
        <dbReference type="ARBA" id="ARBA00022559"/>
    </source>
</evidence>
<evidence type="ECO:0000313" key="4">
    <source>
        <dbReference type="Proteomes" id="UP001142055"/>
    </source>
</evidence>
<dbReference type="GO" id="GO:0020037">
    <property type="term" value="F:heme binding"/>
    <property type="evidence" value="ECO:0007669"/>
    <property type="project" value="InterPro"/>
</dbReference>
<dbReference type="GO" id="GO:0005615">
    <property type="term" value="C:extracellular space"/>
    <property type="evidence" value="ECO:0007669"/>
    <property type="project" value="TreeGrafter"/>
</dbReference>
<dbReference type="PROSITE" id="PS50292">
    <property type="entry name" value="PEROXIDASE_3"/>
    <property type="match status" value="1"/>
</dbReference>
<dbReference type="PRINTS" id="PR00457">
    <property type="entry name" value="ANPEROXIDASE"/>
</dbReference>
<dbReference type="Proteomes" id="UP001142055">
    <property type="component" value="Chromosome 2"/>
</dbReference>
<dbReference type="SUPFAM" id="SSF48113">
    <property type="entry name" value="Heme-dependent peroxidases"/>
    <property type="match status" value="1"/>
</dbReference>
<dbReference type="EMBL" id="JAPWDV010000002">
    <property type="protein sequence ID" value="KAJ6220342.1"/>
    <property type="molecule type" value="Genomic_DNA"/>
</dbReference>
<keyword evidence="2" id="KW-0479">Metal-binding</keyword>
<dbReference type="GO" id="GO:0004601">
    <property type="term" value="F:peroxidase activity"/>
    <property type="evidence" value="ECO:0007669"/>
    <property type="project" value="UniProtKB-KW"/>
</dbReference>
<dbReference type="AlphaFoldDB" id="A0A9Q0M7B4"/>
<dbReference type="InterPro" id="IPR019791">
    <property type="entry name" value="Haem_peroxidase_animal"/>
</dbReference>
<comment type="caution">
    <text evidence="3">The sequence shown here is derived from an EMBL/GenBank/DDBJ whole genome shotgun (WGS) entry which is preliminary data.</text>
</comment>
<dbReference type="OMA" id="NDFRERC"/>
<dbReference type="GO" id="GO:0046872">
    <property type="term" value="F:metal ion binding"/>
    <property type="evidence" value="ECO:0007669"/>
    <property type="project" value="UniProtKB-KW"/>
</dbReference>
<keyword evidence="1" id="KW-0575">Peroxidase</keyword>
<keyword evidence="2" id="KW-0408">Iron</keyword>
<dbReference type="PANTHER" id="PTHR11475:SF58">
    <property type="entry name" value="PEROXIDASIN"/>
    <property type="match status" value="1"/>
</dbReference>
<dbReference type="InterPro" id="IPR010255">
    <property type="entry name" value="Haem_peroxidase_sf"/>
</dbReference>
<feature type="binding site" description="axial binding residue" evidence="2">
    <location>
        <position position="108"/>
    </location>
    <ligand>
        <name>heme b</name>
        <dbReference type="ChEBI" id="CHEBI:60344"/>
    </ligand>
    <ligandPart>
        <name>Fe</name>
        <dbReference type="ChEBI" id="CHEBI:18248"/>
    </ligandPart>
</feature>
<evidence type="ECO:0000256" key="2">
    <source>
        <dbReference type="PIRSR" id="PIRSR619791-2"/>
    </source>
</evidence>
<protein>
    <submittedName>
        <fullName evidence="3">Uncharacterized protein</fullName>
    </submittedName>
</protein>
<accession>A0A9Q0M7B4</accession>
<sequence length="305" mass="35732">MECFLSGDHRANEQLGLLTFHNVWLRQHNRLATRLKQINPKWNGDQIYEETRKIVGAQLQVITYRDWLPQIIGQKVGMKILGEYRNYDPNVNPSIANVFATAAMRFGHTLVNTHLIRQFVVNSTSKNRMKLRKLFFASHLLFQPNIHDTILNGLLSSPLKKPMPEQAISNELTEHLFELSRNVPLDLASINIQRGRDHALPAYNQWRIYCGLNRAKTFDQFQTEIRNEHIRTKLEQLYGHPDNVDLWVGAILENVDNDAKVGPTFRCLLAEQFKKLRDGDRHFYKNINMFNQEQIMELERQLYLK</sequence>
<dbReference type="GO" id="GO:0006979">
    <property type="term" value="P:response to oxidative stress"/>
    <property type="evidence" value="ECO:0007669"/>
    <property type="project" value="InterPro"/>
</dbReference>
<dbReference type="PANTHER" id="PTHR11475">
    <property type="entry name" value="OXIDASE/PEROXIDASE"/>
    <property type="match status" value="1"/>
</dbReference>
<evidence type="ECO:0000313" key="3">
    <source>
        <dbReference type="EMBL" id="KAJ6220342.1"/>
    </source>
</evidence>
<name>A0A9Q0M7B4_BLOTA</name>